<comment type="caution">
    <text evidence="2">The sequence shown here is derived from an EMBL/GenBank/DDBJ whole genome shotgun (WGS) entry which is preliminary data.</text>
</comment>
<protein>
    <recommendedName>
        <fullName evidence="4">MacB-like periplasmic core domain-containing protein</fullName>
    </recommendedName>
</protein>
<evidence type="ECO:0000313" key="2">
    <source>
        <dbReference type="EMBL" id="KJY61427.1"/>
    </source>
</evidence>
<dbReference type="STRING" id="303541.JF72_07100"/>
<sequence>MRSKKILLLLIIFLTLLGTGTMLSNVQSQEANQLLEAYGLSNNTRSFEIKNNQSVSDFLKYLEKTFPQNKIQLHLTSKRKDNQTLVWSNHDVLTLPTESGRYFTSDDFKGRVSFGVLGLNAKVPTLKTQNNEYINLNNTYYSVIGTLKHYRRMKQNGYYLTTGTKQPTGKFKLKDYTIIIDSSNKVIRKIARHYHVKVKTPVFVRKHQKRQLSVIKEFLFIILLVFVATIANIILAYLDWQTVKATHLKGSLLRNWLANHGFRIILVELLLSLGAYFFLCWRAFYSNREHLLMLLLGSWGVIALVYSFFIFLCWRKENTHA</sequence>
<name>A0A0F4LRK4_9LACO</name>
<reference evidence="2 3" key="1">
    <citation type="submission" date="2015-01" db="EMBL/GenBank/DDBJ databases">
        <title>Comparative genomics of the lactic acid bacteria isolated from the honey bee gut.</title>
        <authorList>
            <person name="Ellegaard K.M."/>
            <person name="Tamarit D."/>
            <person name="Javelind E."/>
            <person name="Olofsson T."/>
            <person name="Andersson S.G."/>
            <person name="Vasquez A."/>
        </authorList>
    </citation>
    <scope>NUCLEOTIDE SEQUENCE [LARGE SCALE GENOMIC DNA]</scope>
    <source>
        <strain evidence="2 3">Hma11</strain>
    </source>
</reference>
<feature type="transmembrane region" description="Helical" evidence="1">
    <location>
        <begin position="218"/>
        <end position="240"/>
    </location>
</feature>
<keyword evidence="1" id="KW-0812">Transmembrane</keyword>
<evidence type="ECO:0008006" key="4">
    <source>
        <dbReference type="Google" id="ProtNLM"/>
    </source>
</evidence>
<feature type="transmembrane region" description="Helical" evidence="1">
    <location>
        <begin position="261"/>
        <end position="285"/>
    </location>
</feature>
<dbReference type="Proteomes" id="UP000033682">
    <property type="component" value="Unassembled WGS sequence"/>
</dbReference>
<dbReference type="HOGENOM" id="CLU_073814_0_0_9"/>
<dbReference type="AlphaFoldDB" id="A0A0F4LRK4"/>
<gene>
    <name evidence="2" type="ORF">JF72_07100</name>
</gene>
<dbReference type="PATRIC" id="fig|303541.3.peg.867"/>
<evidence type="ECO:0000313" key="3">
    <source>
        <dbReference type="Proteomes" id="UP000033682"/>
    </source>
</evidence>
<feature type="transmembrane region" description="Helical" evidence="1">
    <location>
        <begin position="291"/>
        <end position="314"/>
    </location>
</feature>
<dbReference type="RefSeq" id="WP_046306907.1">
    <property type="nucleotide sequence ID" value="NZ_KQ034000.1"/>
</dbReference>
<accession>A0A0F4LRK4</accession>
<keyword evidence="1" id="KW-0472">Membrane</keyword>
<organism evidence="2 3">
    <name type="scientific">Lactobacillus apis</name>
    <dbReference type="NCBI Taxonomy" id="303541"/>
    <lineage>
        <taxon>Bacteria</taxon>
        <taxon>Bacillati</taxon>
        <taxon>Bacillota</taxon>
        <taxon>Bacilli</taxon>
        <taxon>Lactobacillales</taxon>
        <taxon>Lactobacillaceae</taxon>
        <taxon>Lactobacillus</taxon>
    </lineage>
</organism>
<evidence type="ECO:0000256" key="1">
    <source>
        <dbReference type="SAM" id="Phobius"/>
    </source>
</evidence>
<keyword evidence="1" id="KW-1133">Transmembrane helix</keyword>
<keyword evidence="3" id="KW-1185">Reference proteome</keyword>
<dbReference type="EMBL" id="JXLG01000005">
    <property type="protein sequence ID" value="KJY61427.1"/>
    <property type="molecule type" value="Genomic_DNA"/>
</dbReference>
<proteinExistence type="predicted"/>